<dbReference type="KEGG" id="prag:EKN56_06345"/>
<dbReference type="RefSeq" id="WP_130590756.1">
    <property type="nucleotide sequence ID" value="NZ_CP034752.1"/>
</dbReference>
<organism evidence="1 3">
    <name type="scientific">Limnobaculum zhutongyuii</name>
    <dbReference type="NCBI Taxonomy" id="2498113"/>
    <lineage>
        <taxon>Bacteria</taxon>
        <taxon>Pseudomonadati</taxon>
        <taxon>Pseudomonadota</taxon>
        <taxon>Gammaproteobacteria</taxon>
        <taxon>Enterobacterales</taxon>
        <taxon>Budviciaceae</taxon>
        <taxon>Limnobaculum</taxon>
    </lineage>
</organism>
<sequence>MNLADMFTVTTLTAAINKIPAIPTRAGELGIFEEEGIATTSVLIESRDGRLFLVKNIGRDEDPTQVKNSKAKRRTFETTHLPASAQLLPSDLQNFNSFGDNDATDYQAQTINNKLETMKNSLEVTREFQRVGALCGRILDSDGSVIYDLYKEFGVTQKSIDVPFSVEDTDVRKLLTDAKRHSESKLTGALVTGYKAFCGKDWFDAFVAHPNVQKAYANYQEAADRLGGDMRKGFTFGGIEFEEYNATVSNQNFLSDKVARVFPIAKGGVYKMYNAPANYNETVNTIGLALYAKAEERSMGKGWDLEAQANPLAICTYPEALVELKMS</sequence>
<evidence type="ECO:0000313" key="3">
    <source>
        <dbReference type="Proteomes" id="UP000293154"/>
    </source>
</evidence>
<dbReference type="Pfam" id="PF03864">
    <property type="entry name" value="Phage_cap_E"/>
    <property type="match status" value="1"/>
</dbReference>
<evidence type="ECO:0000313" key="2">
    <source>
        <dbReference type="EMBL" id="QBH96049.1"/>
    </source>
</evidence>
<reference evidence="1 3" key="1">
    <citation type="submission" date="2019-03" db="EMBL/GenBank/DDBJ databases">
        <title>Pragia sp. nov. isolated from the gut tract of Carduelis flavirostris.</title>
        <authorList>
            <person name="Ge Y."/>
        </authorList>
    </citation>
    <scope>NUCLEOTIDE SEQUENCE [LARGE SCALE GENOMIC DNA]</scope>
    <source>
        <strain evidence="1 3">CF-458</strain>
    </source>
</reference>
<evidence type="ECO:0000313" key="1">
    <source>
        <dbReference type="EMBL" id="QBH95769.1"/>
    </source>
</evidence>
<accession>A0A411WHR0</accession>
<protein>
    <submittedName>
        <fullName evidence="1">Major capsid protein</fullName>
    </submittedName>
</protein>
<dbReference type="InterPro" id="IPR005564">
    <property type="entry name" value="Major_capsid_GpE"/>
</dbReference>
<dbReference type="EMBL" id="CP034752">
    <property type="protein sequence ID" value="QBH95769.1"/>
    <property type="molecule type" value="Genomic_DNA"/>
</dbReference>
<keyword evidence="3" id="KW-1185">Reference proteome</keyword>
<gene>
    <name evidence="1" type="ORF">EKN56_04745</name>
    <name evidence="2" type="ORF">EKN56_06345</name>
</gene>
<dbReference type="OrthoDB" id="6388191at2"/>
<proteinExistence type="predicted"/>
<name>A0A411WHR0_9GAMM</name>
<dbReference type="KEGG" id="prag:EKN56_04745"/>
<dbReference type="EMBL" id="CP034752">
    <property type="protein sequence ID" value="QBH96049.1"/>
    <property type="molecule type" value="Genomic_DNA"/>
</dbReference>
<dbReference type="AlphaFoldDB" id="A0A411WHR0"/>
<dbReference type="Proteomes" id="UP000293154">
    <property type="component" value="Chromosome"/>
</dbReference>